<keyword evidence="14 20" id="KW-1133">Transmembrane helix</keyword>
<accession>A0A835DNJ6</accession>
<dbReference type="GO" id="GO:0005524">
    <property type="term" value="F:ATP binding"/>
    <property type="evidence" value="ECO:0007669"/>
    <property type="project" value="UniProtKB-KW"/>
</dbReference>
<evidence type="ECO:0000256" key="10">
    <source>
        <dbReference type="ARBA" id="ARBA00022737"/>
    </source>
</evidence>
<dbReference type="Gene3D" id="3.80.10.10">
    <property type="entry name" value="Ribonuclease Inhibitor"/>
    <property type="match status" value="4"/>
</dbReference>
<dbReference type="PANTHER" id="PTHR27000">
    <property type="entry name" value="LEUCINE-RICH REPEAT RECEPTOR-LIKE PROTEIN KINASE FAMILY PROTEIN-RELATED"/>
    <property type="match status" value="1"/>
</dbReference>
<keyword evidence="9 21" id="KW-0732">Signal</keyword>
<evidence type="ECO:0000256" key="6">
    <source>
        <dbReference type="ARBA" id="ARBA00022614"/>
    </source>
</evidence>
<evidence type="ECO:0000256" key="14">
    <source>
        <dbReference type="ARBA" id="ARBA00022989"/>
    </source>
</evidence>
<dbReference type="Pfam" id="PF13855">
    <property type="entry name" value="LRR_8"/>
    <property type="match status" value="3"/>
</dbReference>
<dbReference type="FunFam" id="3.80.10.10:FF:000288">
    <property type="entry name" value="LRR receptor-like serine/threonine-protein kinase EFR"/>
    <property type="match status" value="1"/>
</dbReference>
<sequence>MNFLQILQYAILAVLLSSQSPLRVADSASLSNLTDKESLISFKSLITTNPSNDILSSWNQNSTFCNWTGIVCDEFSQRVVGLDLSGLQLTGTISPHLANLSFLRFLHLQDNQFTGPLPVRIGDLSRLQVLNISSNRINGAIPPNISRCSELQTLDFMGNQILGRIPADLDRLSKLQVLNMGRNQLSGPIPPSIGNISSLTTLNLATNTLSGAIPGDLGRLQNLTKLELSINNLTGTVPSSIYNISSLVFIALASNKLWGEIPRDVGDKLPNLIDFNFCINEFTGSIPGSLHNLTNIQSIRMASNFLDGSVPPGLGNLPDLRMYNIGFNRIVSSGDDGLSFITSLRNSTRLEFLAMDGNLLEGVIPESIGDLSTVLSKLYMGGNKIYGTIPPSIGRLSNLALLNLSHNSLSGEIPLEISQLKELQMLGLAGNEISGEIPSSLGDLTKLNKLELFGNKLVGRIPTSFGNLQKLLSMDLSNNKLNGSIPREILSLSSLSTLLNLSKNSLNGPLPQEFGNLENVVTIDLSHNRLSGSIPNSIQKCKSLEELFMASNSFSGSIPDTLAEVKGLETLDLSSNQFSGPIPRDLQELQALQFLNLSFNNLEGEVPKDGLFRNLSRVHLEGNSKLCWSLGCENSRGHGRRSILIPVIVPIAVTMALSLLVAFLFYARKSTAKIAATAGDQSSTTTTNGLKGSIGYIPPEYGMGGKLSSRGDVYSYGVMLLELFTGKSPTHESFGGGISLTKWVQSAFPTNIMEVLDPELLQQVADLHHEGRSISPEVQRECLVTIMEVGLSCTVDSPDRRMSMRDVLIFFFKSIDEHGLNIAEYSMGGKLSSRGDVYSYGVMLLELFIGKSPTHESFGGGISLTKWVQSAFPTNIMEVLDPELLQQVADLHHEGRSISPEVQPECLVTIMEVGLSCTVDSPDRRISMRDVLVKLLNTRDTLLNPLSSIKGKNRTP</sequence>
<evidence type="ECO:0000256" key="13">
    <source>
        <dbReference type="ARBA" id="ARBA00022840"/>
    </source>
</evidence>
<keyword evidence="24" id="KW-1185">Reference proteome</keyword>
<evidence type="ECO:0000256" key="2">
    <source>
        <dbReference type="ARBA" id="ARBA00012513"/>
    </source>
</evidence>
<feature type="transmembrane region" description="Helical" evidence="20">
    <location>
        <begin position="643"/>
        <end position="666"/>
    </location>
</feature>
<keyword evidence="6" id="KW-0433">Leucine-rich repeat</keyword>
<dbReference type="FunFam" id="1.10.510.10:FF:000358">
    <property type="entry name" value="Putative leucine-rich repeat receptor-like serine/threonine-protein kinase"/>
    <property type="match status" value="1"/>
</dbReference>
<keyword evidence="5" id="KW-0597">Phosphoprotein</keyword>
<evidence type="ECO:0000256" key="18">
    <source>
        <dbReference type="ARBA" id="ARBA00047899"/>
    </source>
</evidence>
<evidence type="ECO:0000313" key="23">
    <source>
        <dbReference type="EMBL" id="KAF8410146.1"/>
    </source>
</evidence>
<dbReference type="AlphaFoldDB" id="A0A835DNJ6"/>
<evidence type="ECO:0000256" key="3">
    <source>
        <dbReference type="ARBA" id="ARBA00022475"/>
    </source>
</evidence>
<protein>
    <recommendedName>
        <fullName evidence="2">non-specific serine/threonine protein kinase</fullName>
        <ecNumber evidence="2">2.7.11.1</ecNumber>
    </recommendedName>
</protein>
<dbReference type="Pfam" id="PF00560">
    <property type="entry name" value="LRR_1"/>
    <property type="match status" value="6"/>
</dbReference>
<dbReference type="EC" id="2.7.11.1" evidence="2"/>
<dbReference type="FunFam" id="3.80.10.10:FF:001655">
    <property type="entry name" value="Putative leucine-rich repeat receptor-like protein kinase family protein"/>
    <property type="match status" value="1"/>
</dbReference>
<dbReference type="InterPro" id="IPR001611">
    <property type="entry name" value="Leu-rich_rpt"/>
</dbReference>
<dbReference type="GO" id="GO:0004674">
    <property type="term" value="F:protein serine/threonine kinase activity"/>
    <property type="evidence" value="ECO:0007669"/>
    <property type="project" value="UniProtKB-KW"/>
</dbReference>
<dbReference type="SMART" id="SM00365">
    <property type="entry name" value="LRR_SD22"/>
    <property type="match status" value="6"/>
</dbReference>
<keyword evidence="8 20" id="KW-0812">Transmembrane</keyword>
<keyword evidence="13" id="KW-0067">ATP-binding</keyword>
<evidence type="ECO:0000256" key="11">
    <source>
        <dbReference type="ARBA" id="ARBA00022741"/>
    </source>
</evidence>
<dbReference type="SMART" id="SM00369">
    <property type="entry name" value="LRR_TYP"/>
    <property type="match status" value="8"/>
</dbReference>
<evidence type="ECO:0000256" key="7">
    <source>
        <dbReference type="ARBA" id="ARBA00022679"/>
    </source>
</evidence>
<keyword evidence="16" id="KW-0675">Receptor</keyword>
<feature type="domain" description="Protein kinase" evidence="22">
    <location>
        <begin position="447"/>
        <end position="812"/>
    </location>
</feature>
<evidence type="ECO:0000256" key="16">
    <source>
        <dbReference type="ARBA" id="ARBA00023170"/>
    </source>
</evidence>
<comment type="subcellular location">
    <subcellularLocation>
        <location evidence="1">Cell membrane</location>
        <topology evidence="1">Single-pass type I membrane protein</topology>
    </subcellularLocation>
</comment>
<keyword evidence="7" id="KW-0808">Transferase</keyword>
<dbReference type="InterPro" id="IPR000719">
    <property type="entry name" value="Prot_kinase_dom"/>
</dbReference>
<evidence type="ECO:0000256" key="12">
    <source>
        <dbReference type="ARBA" id="ARBA00022777"/>
    </source>
</evidence>
<evidence type="ECO:0000256" key="17">
    <source>
        <dbReference type="ARBA" id="ARBA00023180"/>
    </source>
</evidence>
<reference evidence="23 24" key="1">
    <citation type="submission" date="2020-04" db="EMBL/GenBank/DDBJ databases">
        <title>Plant Genome Project.</title>
        <authorList>
            <person name="Zhang R.-G."/>
        </authorList>
    </citation>
    <scope>NUCLEOTIDE SEQUENCE [LARGE SCALE GENOMIC DNA]</scope>
    <source>
        <strain evidence="23">YNK0</strain>
        <tissue evidence="23">Leaf</tissue>
    </source>
</reference>
<dbReference type="Proteomes" id="UP000655225">
    <property type="component" value="Unassembled WGS sequence"/>
</dbReference>
<keyword evidence="17" id="KW-0325">Glycoprotein</keyword>
<comment type="caution">
    <text evidence="23">The sequence shown here is derived from an EMBL/GenBank/DDBJ whole genome shotgun (WGS) entry which is preliminary data.</text>
</comment>
<dbReference type="Gene3D" id="1.10.510.10">
    <property type="entry name" value="Transferase(Phosphotransferase) domain 1"/>
    <property type="match status" value="2"/>
</dbReference>
<keyword evidence="3" id="KW-1003">Cell membrane</keyword>
<dbReference type="InterPro" id="IPR003591">
    <property type="entry name" value="Leu-rich_rpt_typical-subtyp"/>
</dbReference>
<evidence type="ECO:0000256" key="15">
    <source>
        <dbReference type="ARBA" id="ARBA00023136"/>
    </source>
</evidence>
<evidence type="ECO:0000256" key="9">
    <source>
        <dbReference type="ARBA" id="ARBA00022729"/>
    </source>
</evidence>
<feature type="signal peptide" evidence="21">
    <location>
        <begin position="1"/>
        <end position="18"/>
    </location>
</feature>
<dbReference type="InterPro" id="IPR001245">
    <property type="entry name" value="Ser-Thr/Tyr_kinase_cat_dom"/>
</dbReference>
<dbReference type="PROSITE" id="PS50011">
    <property type="entry name" value="PROTEIN_KINASE_DOM"/>
    <property type="match status" value="1"/>
</dbReference>
<evidence type="ECO:0000256" key="21">
    <source>
        <dbReference type="SAM" id="SignalP"/>
    </source>
</evidence>
<dbReference type="Pfam" id="PF08263">
    <property type="entry name" value="LRRNT_2"/>
    <property type="match status" value="1"/>
</dbReference>
<evidence type="ECO:0000256" key="8">
    <source>
        <dbReference type="ARBA" id="ARBA00022692"/>
    </source>
</evidence>
<dbReference type="GO" id="GO:0005886">
    <property type="term" value="C:plasma membrane"/>
    <property type="evidence" value="ECO:0007669"/>
    <property type="project" value="UniProtKB-SubCell"/>
</dbReference>
<evidence type="ECO:0000256" key="20">
    <source>
        <dbReference type="SAM" id="Phobius"/>
    </source>
</evidence>
<proteinExistence type="predicted"/>
<keyword evidence="12" id="KW-0418">Kinase</keyword>
<dbReference type="PANTHER" id="PTHR27000:SF679">
    <property type="entry name" value="OS01G0170300 PROTEIN"/>
    <property type="match status" value="1"/>
</dbReference>
<gene>
    <name evidence="23" type="ORF">HHK36_002668</name>
</gene>
<comment type="catalytic activity">
    <reaction evidence="18">
        <text>L-threonyl-[protein] + ATP = O-phospho-L-threonyl-[protein] + ADP + H(+)</text>
        <dbReference type="Rhea" id="RHEA:46608"/>
        <dbReference type="Rhea" id="RHEA-COMP:11060"/>
        <dbReference type="Rhea" id="RHEA-COMP:11605"/>
        <dbReference type="ChEBI" id="CHEBI:15378"/>
        <dbReference type="ChEBI" id="CHEBI:30013"/>
        <dbReference type="ChEBI" id="CHEBI:30616"/>
        <dbReference type="ChEBI" id="CHEBI:61977"/>
        <dbReference type="ChEBI" id="CHEBI:456216"/>
        <dbReference type="EC" id="2.7.11.1"/>
    </reaction>
</comment>
<dbReference type="InterPro" id="IPR011009">
    <property type="entry name" value="Kinase-like_dom_sf"/>
</dbReference>
<keyword evidence="11" id="KW-0547">Nucleotide-binding</keyword>
<dbReference type="SUPFAM" id="SSF56112">
    <property type="entry name" value="Protein kinase-like (PK-like)"/>
    <property type="match status" value="2"/>
</dbReference>
<dbReference type="FunFam" id="3.80.10.10:FF:000275">
    <property type="entry name" value="Leucine-rich repeat receptor-like protein kinase"/>
    <property type="match status" value="1"/>
</dbReference>
<dbReference type="EMBL" id="JABCRI010000002">
    <property type="protein sequence ID" value="KAF8410146.1"/>
    <property type="molecule type" value="Genomic_DNA"/>
</dbReference>
<dbReference type="OMA" id="EMRITIR"/>
<dbReference type="InterPro" id="IPR032675">
    <property type="entry name" value="LRR_dom_sf"/>
</dbReference>
<keyword evidence="4" id="KW-0723">Serine/threonine-protein kinase</keyword>
<dbReference type="SUPFAM" id="SSF52058">
    <property type="entry name" value="L domain-like"/>
    <property type="match status" value="2"/>
</dbReference>
<evidence type="ECO:0000256" key="4">
    <source>
        <dbReference type="ARBA" id="ARBA00022527"/>
    </source>
</evidence>
<evidence type="ECO:0000259" key="22">
    <source>
        <dbReference type="PROSITE" id="PS50011"/>
    </source>
</evidence>
<evidence type="ECO:0000256" key="19">
    <source>
        <dbReference type="ARBA" id="ARBA00048679"/>
    </source>
</evidence>
<evidence type="ECO:0000256" key="5">
    <source>
        <dbReference type="ARBA" id="ARBA00022553"/>
    </source>
</evidence>
<name>A0A835DNJ6_TETSI</name>
<keyword evidence="15 20" id="KW-0472">Membrane</keyword>
<dbReference type="OrthoDB" id="676979at2759"/>
<keyword evidence="10" id="KW-0677">Repeat</keyword>
<comment type="catalytic activity">
    <reaction evidence="19">
        <text>L-seryl-[protein] + ATP = O-phospho-L-seryl-[protein] + ADP + H(+)</text>
        <dbReference type="Rhea" id="RHEA:17989"/>
        <dbReference type="Rhea" id="RHEA-COMP:9863"/>
        <dbReference type="Rhea" id="RHEA-COMP:11604"/>
        <dbReference type="ChEBI" id="CHEBI:15378"/>
        <dbReference type="ChEBI" id="CHEBI:29999"/>
        <dbReference type="ChEBI" id="CHEBI:30616"/>
        <dbReference type="ChEBI" id="CHEBI:83421"/>
        <dbReference type="ChEBI" id="CHEBI:456216"/>
        <dbReference type="EC" id="2.7.11.1"/>
    </reaction>
</comment>
<dbReference type="Pfam" id="PF07714">
    <property type="entry name" value="PK_Tyr_Ser-Thr"/>
    <property type="match status" value="1"/>
</dbReference>
<feature type="chain" id="PRO_5032666120" description="non-specific serine/threonine protein kinase" evidence="21">
    <location>
        <begin position="19"/>
        <end position="956"/>
    </location>
</feature>
<evidence type="ECO:0000256" key="1">
    <source>
        <dbReference type="ARBA" id="ARBA00004251"/>
    </source>
</evidence>
<dbReference type="InterPro" id="IPR013210">
    <property type="entry name" value="LRR_N_plant-typ"/>
</dbReference>
<organism evidence="23 24">
    <name type="scientific">Tetracentron sinense</name>
    <name type="common">Spur-leaf</name>
    <dbReference type="NCBI Taxonomy" id="13715"/>
    <lineage>
        <taxon>Eukaryota</taxon>
        <taxon>Viridiplantae</taxon>
        <taxon>Streptophyta</taxon>
        <taxon>Embryophyta</taxon>
        <taxon>Tracheophyta</taxon>
        <taxon>Spermatophyta</taxon>
        <taxon>Magnoliopsida</taxon>
        <taxon>Trochodendrales</taxon>
        <taxon>Trochodendraceae</taxon>
        <taxon>Tetracentron</taxon>
    </lineage>
</organism>
<evidence type="ECO:0000313" key="24">
    <source>
        <dbReference type="Proteomes" id="UP000655225"/>
    </source>
</evidence>